<evidence type="ECO:0000313" key="4">
    <source>
        <dbReference type="Proteomes" id="UP000001194"/>
    </source>
</evidence>
<dbReference type="SUPFAM" id="SSF57959">
    <property type="entry name" value="Leucine zipper domain"/>
    <property type="match status" value="1"/>
</dbReference>
<dbReference type="KEGG" id="lbc:LACBIDRAFT_318668"/>
<dbReference type="HOGENOM" id="CLU_066487_0_0_1"/>
<name>B0D6R5_LACBS</name>
<keyword evidence="4" id="KW-1185">Reference proteome</keyword>
<dbReference type="GeneID" id="6075258"/>
<protein>
    <submittedName>
        <fullName evidence="3">Basic region leucin zipper protein</fullName>
    </submittedName>
</protein>
<dbReference type="SMR" id="B0D6R5"/>
<evidence type="ECO:0000256" key="2">
    <source>
        <dbReference type="SAM" id="MobiDB-lite"/>
    </source>
</evidence>
<accession>B0D6R5</accession>
<dbReference type="Proteomes" id="UP000001194">
    <property type="component" value="Unassembled WGS sequence"/>
</dbReference>
<feature type="coiled-coil region" evidence="1">
    <location>
        <begin position="24"/>
        <end position="58"/>
    </location>
</feature>
<sequence length="204" mass="22497">MPRGRKKDLTKPPVRSLIQQRDYRDRKARYIADLEERCRNAEEENVTLKEEIRKLKATQGSVGLMDQRNPETAEAAADLFEKLSQASGSLARFQALASGRSTKPCYGNSDDTCTCDNAEVISVPPSEPLPSAFHSPDISTPHFVAEHASHPADDILDTVPTPTSDKCCAGIFECEGELEFSAISSNSLERWSGVRSTSGQRFYS</sequence>
<reference evidence="3 4" key="1">
    <citation type="journal article" date="2008" name="Nature">
        <title>The genome of Laccaria bicolor provides insights into mycorrhizal symbiosis.</title>
        <authorList>
            <person name="Martin F."/>
            <person name="Aerts A."/>
            <person name="Ahren D."/>
            <person name="Brun A."/>
            <person name="Danchin E.G.J."/>
            <person name="Duchaussoy F."/>
            <person name="Gibon J."/>
            <person name="Kohler A."/>
            <person name="Lindquist E."/>
            <person name="Pereda V."/>
            <person name="Salamov A."/>
            <person name="Shapiro H.J."/>
            <person name="Wuyts J."/>
            <person name="Blaudez D."/>
            <person name="Buee M."/>
            <person name="Brokstein P."/>
            <person name="Canbaeck B."/>
            <person name="Cohen D."/>
            <person name="Courty P.E."/>
            <person name="Coutinho P.M."/>
            <person name="Delaruelle C."/>
            <person name="Detter J.C."/>
            <person name="Deveau A."/>
            <person name="DiFazio S."/>
            <person name="Duplessis S."/>
            <person name="Fraissinet-Tachet L."/>
            <person name="Lucic E."/>
            <person name="Frey-Klett P."/>
            <person name="Fourrey C."/>
            <person name="Feussner I."/>
            <person name="Gay G."/>
            <person name="Grimwood J."/>
            <person name="Hoegger P.J."/>
            <person name="Jain P."/>
            <person name="Kilaru S."/>
            <person name="Labbe J."/>
            <person name="Lin Y.C."/>
            <person name="Legue V."/>
            <person name="Le Tacon F."/>
            <person name="Marmeisse R."/>
            <person name="Melayah D."/>
            <person name="Montanini B."/>
            <person name="Muratet M."/>
            <person name="Nehls U."/>
            <person name="Niculita-Hirzel H."/>
            <person name="Oudot-Le Secq M.P."/>
            <person name="Peter M."/>
            <person name="Quesneville H."/>
            <person name="Rajashekar B."/>
            <person name="Reich M."/>
            <person name="Rouhier N."/>
            <person name="Schmutz J."/>
            <person name="Yin T."/>
            <person name="Chalot M."/>
            <person name="Henrissat B."/>
            <person name="Kuees U."/>
            <person name="Lucas S."/>
            <person name="Van de Peer Y."/>
            <person name="Podila G.K."/>
            <person name="Polle A."/>
            <person name="Pukkila P.J."/>
            <person name="Richardson P.M."/>
            <person name="Rouze P."/>
            <person name="Sanders I.R."/>
            <person name="Stajich J.E."/>
            <person name="Tunlid A."/>
            <person name="Tuskan G."/>
            <person name="Grigoriev I.V."/>
        </authorList>
    </citation>
    <scope>NUCLEOTIDE SEQUENCE [LARGE SCALE GENOMIC DNA]</scope>
    <source>
        <strain evidence="4">S238N-H82 / ATCC MYA-4686</strain>
    </source>
</reference>
<proteinExistence type="predicted"/>
<evidence type="ECO:0000313" key="3">
    <source>
        <dbReference type="EMBL" id="EDR09522.1"/>
    </source>
</evidence>
<dbReference type="InParanoid" id="B0D6R5"/>
<dbReference type="EMBL" id="DS547099">
    <property type="protein sequence ID" value="EDR09522.1"/>
    <property type="molecule type" value="Genomic_DNA"/>
</dbReference>
<dbReference type="InterPro" id="IPR046347">
    <property type="entry name" value="bZIP_sf"/>
</dbReference>
<dbReference type="AlphaFoldDB" id="B0D6R5"/>
<dbReference type="RefSeq" id="XP_001879871.1">
    <property type="nucleotide sequence ID" value="XM_001879836.1"/>
</dbReference>
<evidence type="ECO:0000256" key="1">
    <source>
        <dbReference type="SAM" id="Coils"/>
    </source>
</evidence>
<gene>
    <name evidence="3" type="ORF">LACBIDRAFT_318668</name>
</gene>
<keyword evidence="1" id="KW-0175">Coiled coil</keyword>
<dbReference type="OrthoDB" id="3365874at2759"/>
<dbReference type="Gene3D" id="1.20.5.170">
    <property type="match status" value="1"/>
</dbReference>
<feature type="region of interest" description="Disordered" evidence="2">
    <location>
        <begin position="1"/>
        <end position="21"/>
    </location>
</feature>
<organism evidence="4">
    <name type="scientific">Laccaria bicolor (strain S238N-H82 / ATCC MYA-4686)</name>
    <name type="common">Bicoloured deceiver</name>
    <name type="synonym">Laccaria laccata var. bicolor</name>
    <dbReference type="NCBI Taxonomy" id="486041"/>
    <lineage>
        <taxon>Eukaryota</taxon>
        <taxon>Fungi</taxon>
        <taxon>Dikarya</taxon>
        <taxon>Basidiomycota</taxon>
        <taxon>Agaricomycotina</taxon>
        <taxon>Agaricomycetes</taxon>
        <taxon>Agaricomycetidae</taxon>
        <taxon>Agaricales</taxon>
        <taxon>Agaricineae</taxon>
        <taxon>Hydnangiaceae</taxon>
        <taxon>Laccaria</taxon>
    </lineage>
</organism>
<dbReference type="GO" id="GO:0003700">
    <property type="term" value="F:DNA-binding transcription factor activity"/>
    <property type="evidence" value="ECO:0007669"/>
    <property type="project" value="InterPro"/>
</dbReference>